<dbReference type="PANTHER" id="PTHR14344:SF3">
    <property type="entry name" value="WD REPEAT-CONTAINING PROTEIN 6"/>
    <property type="match status" value="1"/>
</dbReference>
<evidence type="ECO:0000313" key="9">
    <source>
        <dbReference type="Proteomes" id="UP000007129"/>
    </source>
</evidence>
<dbReference type="InterPro" id="IPR019775">
    <property type="entry name" value="WD40_repeat_CS"/>
</dbReference>
<dbReference type="Gene3D" id="2.130.10.10">
    <property type="entry name" value="YVTN repeat-like/Quinoprotein amine dehydrogenase"/>
    <property type="match status" value="3"/>
</dbReference>
<evidence type="ECO:0000256" key="1">
    <source>
        <dbReference type="ARBA" id="ARBA00004496"/>
    </source>
</evidence>
<keyword evidence="4" id="KW-0819">tRNA processing</keyword>
<dbReference type="EMBL" id="AHHD01000053">
    <property type="protein sequence ID" value="EKG21275.1"/>
    <property type="molecule type" value="Genomic_DNA"/>
</dbReference>
<dbReference type="InterPro" id="IPR015943">
    <property type="entry name" value="WD40/YVTN_repeat-like_dom_sf"/>
</dbReference>
<feature type="repeat" description="WD" evidence="7">
    <location>
        <begin position="221"/>
        <end position="266"/>
    </location>
</feature>
<dbReference type="InterPro" id="IPR001680">
    <property type="entry name" value="WD40_rpt"/>
</dbReference>
<accession>K2SXI4</accession>
<dbReference type="PROSITE" id="PS50082">
    <property type="entry name" value="WD_REPEATS_2"/>
    <property type="match status" value="1"/>
</dbReference>
<dbReference type="InterPro" id="IPR051973">
    <property type="entry name" value="tRNA_Anticodon_Mtase-Reg"/>
</dbReference>
<evidence type="ECO:0000256" key="3">
    <source>
        <dbReference type="ARBA" id="ARBA00022574"/>
    </source>
</evidence>
<dbReference type="InterPro" id="IPR036322">
    <property type="entry name" value="WD40_repeat_dom_sf"/>
</dbReference>
<dbReference type="SMART" id="SM00320">
    <property type="entry name" value="WD40"/>
    <property type="match status" value="7"/>
</dbReference>
<dbReference type="eggNOG" id="KOG0974">
    <property type="taxonomic scope" value="Eukaryota"/>
</dbReference>
<dbReference type="STRING" id="1126212.K2SXI4"/>
<sequence length="1128" mass="122294">MSTPLHHACTRTPVTALAYTARYICAAEGPFLRVFLKIDSRCVLTEKVFENQSVHGLVVIDDSQPDCLTLIAYGGRLVRCLRLAHDEVARTFALDRGPAARVSDWVLDLAHPYDELDHPPSSSALASDPHATTTVAVTAHNQIVRLCCTSTSPSTCTPTVPLLTVSDLTVSSRCILYSAHLSWLSPTKVLVASGTAFGEILVWSCDFSDRTQPRSSVHHFFTGHEGSIFGVQISPKFNPTDDHGGSHHQLLASCSDDRTVRIWDISHLPLGRDFSTSDDALGLVQDRETGFGANATTEQENCLAVAWGHISRVWAIRFVSSPAREGFRLVSFGEDATSRVWDLSCQSCGQGQLPRLELNASLLTTRAFHVGKNIWAMGLAPSPDLARFETVTGAADSAVVSYHWPLEPLESVSPQPTTDAHRCCSFVSDSLVISATNSGKIIRGRRDANEFIWEAVGQVDDLRGYSVSVGLPECGMAFLAGSSGAIRCYQDFTRESPIVAQVSRKVSGIFASHFCKPDGTSIISLIVTSVGAKTAESFLFSWDTDSLRLALMQKAVLQLPRSFVVTSALYTPTSNQALIFLGARSGLVAIFSNQAPERNPTEAVFESNAVIELHAPETVTSLAWLSYDSSSHHSTRLGHLLSVGRDGRYAATEIFSDRPAVIAHQLSLPFGPNVEGCFVDKGVLIVYGFRGKHFVVVNASTEQELFSVECGGAHRIWSFCASKTGEGGIFVWNQASTLKLYSADALSHRTIRSGGHGREIKAAAACPSDPRIVATGAEDTTIRIFEYTTHDGCQPDFRCVRVLRKHVTGIQHLAWSESGNWLFSSGGYEEFFVWRTRRLPVIGLGVVCEAVCLPESELPDLRIMSFDVQEKPSIESEFAEFVITLVYSDSTIRTYSYTSTPAAKTFSLLYAATYLTSCLTQATRLNTSLLLTAGTDGHIAFWPLPNPSAFQSTPMDAETLVSPDPLPLAFLTRKRIHQSTIKSFASHRLSSTLTVLLTAGDDNAIAFTLLQSGESVDCSHTSTLFIPRAHAATVTGVVLLASQPVEKHSSTRLLAVTSGSDQRVKLWEVVINVEKASVDGLNVKRLADQGTAVADVSDVVALAADAGDDKRTVVVVGVGMEAWTVDIQ</sequence>
<name>K2SXI4_MACPH</name>
<proteinExistence type="inferred from homology"/>
<comment type="subcellular location">
    <subcellularLocation>
        <location evidence="1">Cytoplasm</location>
    </subcellularLocation>
</comment>
<dbReference type="HOGENOM" id="CLU_002615_1_0_1"/>
<dbReference type="PANTHER" id="PTHR14344">
    <property type="entry name" value="WD REPEAT PROTEIN"/>
    <property type="match status" value="1"/>
</dbReference>
<dbReference type="Pfam" id="PF00400">
    <property type="entry name" value="WD40"/>
    <property type="match status" value="3"/>
</dbReference>
<comment type="caution">
    <text evidence="8">The sequence shown here is derived from an EMBL/GenBank/DDBJ whole genome shotgun (WGS) entry which is preliminary data.</text>
</comment>
<dbReference type="AlphaFoldDB" id="K2SXI4"/>
<evidence type="ECO:0000313" key="8">
    <source>
        <dbReference type="EMBL" id="EKG21275.1"/>
    </source>
</evidence>
<dbReference type="SUPFAM" id="SSF50978">
    <property type="entry name" value="WD40 repeat-like"/>
    <property type="match status" value="3"/>
</dbReference>
<reference evidence="8 9" key="1">
    <citation type="journal article" date="2012" name="BMC Genomics">
        <title>Tools to kill: Genome of one of the most destructive plant pathogenic fungi Macrophomina phaseolina.</title>
        <authorList>
            <person name="Islam M.S."/>
            <person name="Haque M.S."/>
            <person name="Islam M.M."/>
            <person name="Emdad E.M."/>
            <person name="Halim A."/>
            <person name="Hossen Q.M.M."/>
            <person name="Hossain M.Z."/>
            <person name="Ahmed B."/>
            <person name="Rahim S."/>
            <person name="Rahman M.S."/>
            <person name="Alam M.M."/>
            <person name="Hou S."/>
            <person name="Wan X."/>
            <person name="Saito J.A."/>
            <person name="Alam M."/>
        </authorList>
    </citation>
    <scope>NUCLEOTIDE SEQUENCE [LARGE SCALE GENOMIC DNA]</scope>
    <source>
        <strain evidence="8 9">MS6</strain>
    </source>
</reference>
<keyword evidence="3 7" id="KW-0853">WD repeat</keyword>
<protein>
    <recommendedName>
        <fullName evidence="10">WD40 repeat-like protein</fullName>
    </recommendedName>
</protein>
<comment type="similarity">
    <text evidence="6">Belongs to the WD repeat WDR6 family.</text>
</comment>
<evidence type="ECO:0000256" key="5">
    <source>
        <dbReference type="ARBA" id="ARBA00022737"/>
    </source>
</evidence>
<gene>
    <name evidence="8" type="ORF">MPH_01418</name>
</gene>
<dbReference type="VEuPathDB" id="FungiDB:MPH_01418"/>
<dbReference type="InParanoid" id="K2SXI4"/>
<evidence type="ECO:0000256" key="7">
    <source>
        <dbReference type="PROSITE-ProRule" id="PRU00221"/>
    </source>
</evidence>
<keyword evidence="2" id="KW-0963">Cytoplasm</keyword>
<dbReference type="FunCoup" id="K2SXI4">
    <property type="interactions" value="564"/>
</dbReference>
<dbReference type="PROSITE" id="PS00678">
    <property type="entry name" value="WD_REPEATS_1"/>
    <property type="match status" value="1"/>
</dbReference>
<dbReference type="OrthoDB" id="5594999at2759"/>
<evidence type="ECO:0000256" key="2">
    <source>
        <dbReference type="ARBA" id="ARBA00022490"/>
    </source>
</evidence>
<keyword evidence="5" id="KW-0677">Repeat</keyword>
<evidence type="ECO:0000256" key="4">
    <source>
        <dbReference type="ARBA" id="ARBA00022694"/>
    </source>
</evidence>
<dbReference type="GO" id="GO:0005737">
    <property type="term" value="C:cytoplasm"/>
    <property type="evidence" value="ECO:0007669"/>
    <property type="project" value="UniProtKB-SubCell"/>
</dbReference>
<dbReference type="GO" id="GO:0030488">
    <property type="term" value="P:tRNA methylation"/>
    <property type="evidence" value="ECO:0007669"/>
    <property type="project" value="TreeGrafter"/>
</dbReference>
<dbReference type="Proteomes" id="UP000007129">
    <property type="component" value="Unassembled WGS sequence"/>
</dbReference>
<organism evidence="8 9">
    <name type="scientific">Macrophomina phaseolina (strain MS6)</name>
    <name type="common">Charcoal rot fungus</name>
    <dbReference type="NCBI Taxonomy" id="1126212"/>
    <lineage>
        <taxon>Eukaryota</taxon>
        <taxon>Fungi</taxon>
        <taxon>Dikarya</taxon>
        <taxon>Ascomycota</taxon>
        <taxon>Pezizomycotina</taxon>
        <taxon>Dothideomycetes</taxon>
        <taxon>Dothideomycetes incertae sedis</taxon>
        <taxon>Botryosphaeriales</taxon>
        <taxon>Botryosphaeriaceae</taxon>
        <taxon>Macrophomina</taxon>
    </lineage>
</organism>
<evidence type="ECO:0008006" key="10">
    <source>
        <dbReference type="Google" id="ProtNLM"/>
    </source>
</evidence>
<evidence type="ECO:0000256" key="6">
    <source>
        <dbReference type="ARBA" id="ARBA00038255"/>
    </source>
</evidence>